<reference evidence="4" key="1">
    <citation type="journal article" date="2023" name="G3 (Bethesda)">
        <title>Whole genome assembly and annotation of the endangered Caribbean coral Acropora cervicornis.</title>
        <authorList>
            <person name="Selwyn J.D."/>
            <person name="Vollmer S.V."/>
        </authorList>
    </citation>
    <scope>NUCLEOTIDE SEQUENCE</scope>
    <source>
        <strain evidence="4">K2</strain>
    </source>
</reference>
<dbReference type="InterPro" id="IPR011333">
    <property type="entry name" value="SKP1/BTB/POZ_sf"/>
</dbReference>
<dbReference type="EMBL" id="JARQWQ010000050">
    <property type="protein sequence ID" value="KAK2557429.1"/>
    <property type="molecule type" value="Genomic_DNA"/>
</dbReference>
<dbReference type="PANTHER" id="PTHR45632:SF30">
    <property type="entry name" value="BTB DOMAIN-CONTAINING PROTEIN"/>
    <property type="match status" value="1"/>
</dbReference>
<keyword evidence="5" id="KW-1185">Reference proteome</keyword>
<dbReference type="Gene3D" id="1.25.40.420">
    <property type="match status" value="1"/>
</dbReference>
<dbReference type="PIRSF" id="PIRSF037037">
    <property type="entry name" value="Kelch-like_protein_gigaxonin"/>
    <property type="match status" value="1"/>
</dbReference>
<reference evidence="4" key="2">
    <citation type="journal article" date="2023" name="Science">
        <title>Genomic signatures of disease resistance in endangered staghorn corals.</title>
        <authorList>
            <person name="Vollmer S.V."/>
            <person name="Selwyn J.D."/>
            <person name="Despard B.A."/>
            <person name="Roesel C.L."/>
        </authorList>
    </citation>
    <scope>NUCLEOTIDE SEQUENCE</scope>
    <source>
        <strain evidence="4">K2</strain>
    </source>
</reference>
<dbReference type="Gene3D" id="3.30.710.10">
    <property type="entry name" value="Potassium Channel Kv1.1, Chain A"/>
    <property type="match status" value="1"/>
</dbReference>
<evidence type="ECO:0000256" key="1">
    <source>
        <dbReference type="ARBA" id="ARBA00022441"/>
    </source>
</evidence>
<protein>
    <submittedName>
        <fullName evidence="4">Kelch-like protein 3</fullName>
    </submittedName>
</protein>
<feature type="domain" description="BTB" evidence="3">
    <location>
        <begin position="33"/>
        <end position="102"/>
    </location>
</feature>
<dbReference type="SMART" id="SM00612">
    <property type="entry name" value="Kelch"/>
    <property type="match status" value="2"/>
</dbReference>
<evidence type="ECO:0000259" key="3">
    <source>
        <dbReference type="PROSITE" id="PS50097"/>
    </source>
</evidence>
<evidence type="ECO:0000313" key="5">
    <source>
        <dbReference type="Proteomes" id="UP001249851"/>
    </source>
</evidence>
<dbReference type="SMART" id="SM00225">
    <property type="entry name" value="BTB"/>
    <property type="match status" value="1"/>
</dbReference>
<dbReference type="Gene3D" id="2.120.10.80">
    <property type="entry name" value="Kelch-type beta propeller"/>
    <property type="match status" value="1"/>
</dbReference>
<sequence>MEELSQPLSSGPSTHVKHLLERVETQRRNDHFCDVTVLVKDKHFKAHKVILTASSPFFAKLLTSGMRESNEDVIKIELDEATEDVMEDVLSYIYTGDILITDERAHSLIGTADYLLLPGLKTFASNFIQQNLTPKNCIFNFYFAEKYDCRELKEKACEVVTSNFTLVMETEAFLGLQAKEVSDWISRDDIIVGTEEEVLTGIVKWVSYDKGKREAHFTELLHHICLQSIPGDFLLKEIVQEDLFSQNTEFALKFVLDAMRLKVRNPRDGQVSKNYRKCLETYKDGIFVCGGRKALAYFPTEDKWCKLRDATFDYQSHCLVQWKDKIHIFCNDCKTVGESEAFRQYYQPNIDSWGSVQSDQIKSINRCSIFKGDLYMLSFKMYSEQKMYSYDAKTNCCNEVDPPSIKQNNPCVVASDQHLYIMGGLSEAGEVLSRSTRFDPTHNTWENIANINEARQSAFGTAMNGQVYIAGGISSEREVLSSCEMYSPLSNEWQVIGCLKNARYNASMVCLEGKLYVLGGKGLVETCRMGFSQISRALTIEELDSESRAWTVKSVVPVDNFETPEENENKREYKACFTSFSKRVIDDLQPLN</sequence>
<dbReference type="PROSITE" id="PS50097">
    <property type="entry name" value="BTB"/>
    <property type="match status" value="1"/>
</dbReference>
<dbReference type="PANTHER" id="PTHR45632">
    <property type="entry name" value="LD33804P"/>
    <property type="match status" value="1"/>
</dbReference>
<keyword evidence="2" id="KW-0677">Repeat</keyword>
<dbReference type="InterPro" id="IPR011705">
    <property type="entry name" value="BACK"/>
</dbReference>
<accession>A0AAD9Q9X8</accession>
<dbReference type="Pfam" id="PF01344">
    <property type="entry name" value="Kelch_1"/>
    <property type="match status" value="2"/>
</dbReference>
<dbReference type="SUPFAM" id="SSF54695">
    <property type="entry name" value="POZ domain"/>
    <property type="match status" value="1"/>
</dbReference>
<dbReference type="FunFam" id="1.25.40.420:FF:000001">
    <property type="entry name" value="Kelch-like family member 12"/>
    <property type="match status" value="1"/>
</dbReference>
<gene>
    <name evidence="4" type="ORF">P5673_020554</name>
</gene>
<evidence type="ECO:0000313" key="4">
    <source>
        <dbReference type="EMBL" id="KAK2557429.1"/>
    </source>
</evidence>
<organism evidence="4 5">
    <name type="scientific">Acropora cervicornis</name>
    <name type="common">Staghorn coral</name>
    <dbReference type="NCBI Taxonomy" id="6130"/>
    <lineage>
        <taxon>Eukaryota</taxon>
        <taxon>Metazoa</taxon>
        <taxon>Cnidaria</taxon>
        <taxon>Anthozoa</taxon>
        <taxon>Hexacorallia</taxon>
        <taxon>Scleractinia</taxon>
        <taxon>Astrocoeniina</taxon>
        <taxon>Acroporidae</taxon>
        <taxon>Acropora</taxon>
    </lineage>
</organism>
<comment type="caution">
    <text evidence="4">The sequence shown here is derived from an EMBL/GenBank/DDBJ whole genome shotgun (WGS) entry which is preliminary data.</text>
</comment>
<dbReference type="InterPro" id="IPR000210">
    <property type="entry name" value="BTB/POZ_dom"/>
</dbReference>
<dbReference type="Pfam" id="PF07707">
    <property type="entry name" value="BACK"/>
    <property type="match status" value="1"/>
</dbReference>
<evidence type="ECO:0000256" key="2">
    <source>
        <dbReference type="ARBA" id="ARBA00022737"/>
    </source>
</evidence>
<dbReference type="CDD" id="cd18186">
    <property type="entry name" value="BTB_POZ_ZBTB_KLHL-like"/>
    <property type="match status" value="1"/>
</dbReference>
<dbReference type="InterPro" id="IPR015915">
    <property type="entry name" value="Kelch-typ_b-propeller"/>
</dbReference>
<name>A0AAD9Q9X8_ACRCE</name>
<proteinExistence type="predicted"/>
<dbReference type="SUPFAM" id="SSF117281">
    <property type="entry name" value="Kelch motif"/>
    <property type="match status" value="1"/>
</dbReference>
<dbReference type="InterPro" id="IPR017096">
    <property type="entry name" value="BTB-kelch_protein"/>
</dbReference>
<dbReference type="AlphaFoldDB" id="A0AAD9Q9X8"/>
<dbReference type="SMART" id="SM00875">
    <property type="entry name" value="BACK"/>
    <property type="match status" value="1"/>
</dbReference>
<dbReference type="InterPro" id="IPR006652">
    <property type="entry name" value="Kelch_1"/>
</dbReference>
<dbReference type="Pfam" id="PF00651">
    <property type="entry name" value="BTB"/>
    <property type="match status" value="1"/>
</dbReference>
<dbReference type="Proteomes" id="UP001249851">
    <property type="component" value="Unassembled WGS sequence"/>
</dbReference>
<keyword evidence="1" id="KW-0880">Kelch repeat</keyword>